<accession>A0ABU3LWG7</accession>
<keyword evidence="2" id="KW-1185">Reference proteome</keyword>
<name>A0ABU3LWG7_9ACTN</name>
<evidence type="ECO:0000313" key="1">
    <source>
        <dbReference type="EMBL" id="MDT7842917.1"/>
    </source>
</evidence>
<dbReference type="RefSeq" id="WP_314202550.1">
    <property type="nucleotide sequence ID" value="NZ_JAVTLL010000012.1"/>
</dbReference>
<gene>
    <name evidence="1" type="ORF">RQC66_19525</name>
</gene>
<reference evidence="2" key="1">
    <citation type="submission" date="2023-07" db="EMBL/GenBank/DDBJ databases">
        <title>Draft genome sequence of the endophytic actinobacterium Streptomyces justiciae WPN32, a potential antibiotic producer.</title>
        <authorList>
            <person name="Yasawong M."/>
            <person name="Pana W."/>
            <person name="Ganta P."/>
            <person name="Santapan N."/>
            <person name="Songngamsuk T."/>
            <person name="Phatcharaharikarn M."/>
            <person name="Kerdtoob S."/>
            <person name="Nantapong N."/>
        </authorList>
    </citation>
    <scope>NUCLEOTIDE SEQUENCE [LARGE SCALE GENOMIC DNA]</scope>
    <source>
        <strain evidence="2">WPN32</strain>
    </source>
</reference>
<organism evidence="1 2">
    <name type="scientific">Streptomyces justiciae</name>
    <dbReference type="NCBI Taxonomy" id="2780140"/>
    <lineage>
        <taxon>Bacteria</taxon>
        <taxon>Bacillati</taxon>
        <taxon>Actinomycetota</taxon>
        <taxon>Actinomycetes</taxon>
        <taxon>Kitasatosporales</taxon>
        <taxon>Streptomycetaceae</taxon>
        <taxon>Streptomyces</taxon>
    </lineage>
</organism>
<sequence length="72" mass="8087">MDHFMDEHCHSDLLYSSRDLSSFCLKIHTAKSKVEIAKILHGYNLSEEAFTDGFPDLAKTVQDLPDDASITS</sequence>
<evidence type="ECO:0000313" key="2">
    <source>
        <dbReference type="Proteomes" id="UP001257948"/>
    </source>
</evidence>
<protein>
    <submittedName>
        <fullName evidence="1">Uncharacterized protein</fullName>
    </submittedName>
</protein>
<comment type="caution">
    <text evidence="1">The sequence shown here is derived from an EMBL/GenBank/DDBJ whole genome shotgun (WGS) entry which is preliminary data.</text>
</comment>
<dbReference type="EMBL" id="JAVTLL010000012">
    <property type="protein sequence ID" value="MDT7842917.1"/>
    <property type="molecule type" value="Genomic_DNA"/>
</dbReference>
<proteinExistence type="predicted"/>
<dbReference type="Proteomes" id="UP001257948">
    <property type="component" value="Unassembled WGS sequence"/>
</dbReference>